<name>A0A818Y0E8_9BILA</name>
<dbReference type="AlphaFoldDB" id="A0A818Y0E8"/>
<evidence type="ECO:0000313" key="2">
    <source>
        <dbReference type="EMBL" id="CAF3746738.1"/>
    </source>
</evidence>
<feature type="region of interest" description="Disordered" evidence="1">
    <location>
        <begin position="54"/>
        <end position="90"/>
    </location>
</feature>
<dbReference type="Proteomes" id="UP000663844">
    <property type="component" value="Unassembled WGS sequence"/>
</dbReference>
<proteinExistence type="predicted"/>
<comment type="caution">
    <text evidence="2">The sequence shown here is derived from an EMBL/GenBank/DDBJ whole genome shotgun (WGS) entry which is preliminary data.</text>
</comment>
<reference evidence="2" key="1">
    <citation type="submission" date="2021-02" db="EMBL/GenBank/DDBJ databases">
        <authorList>
            <person name="Nowell W R."/>
        </authorList>
    </citation>
    <scope>NUCLEOTIDE SEQUENCE</scope>
</reference>
<sequence>MALVAPLADCYLCLSAMIYLYNRLKRNDNDLLIAGSHYVFLAQDSIIDQAPVEEEIAKATEDDNGKNESGKDKGVSGGATHTSTSTVSIA</sequence>
<feature type="compositionally biased region" description="Polar residues" evidence="1">
    <location>
        <begin position="79"/>
        <end position="90"/>
    </location>
</feature>
<accession>A0A818Y0E8</accession>
<organism evidence="2 3">
    <name type="scientific">Adineta steineri</name>
    <dbReference type="NCBI Taxonomy" id="433720"/>
    <lineage>
        <taxon>Eukaryota</taxon>
        <taxon>Metazoa</taxon>
        <taxon>Spiralia</taxon>
        <taxon>Gnathifera</taxon>
        <taxon>Rotifera</taxon>
        <taxon>Eurotatoria</taxon>
        <taxon>Bdelloidea</taxon>
        <taxon>Adinetida</taxon>
        <taxon>Adinetidae</taxon>
        <taxon>Adineta</taxon>
    </lineage>
</organism>
<gene>
    <name evidence="2" type="ORF">OXD698_LOCUS15214</name>
</gene>
<feature type="compositionally biased region" description="Basic and acidic residues" evidence="1">
    <location>
        <begin position="55"/>
        <end position="74"/>
    </location>
</feature>
<protein>
    <submittedName>
        <fullName evidence="2">Uncharacterized protein</fullName>
    </submittedName>
</protein>
<evidence type="ECO:0000313" key="3">
    <source>
        <dbReference type="Proteomes" id="UP000663844"/>
    </source>
</evidence>
<evidence type="ECO:0000256" key="1">
    <source>
        <dbReference type="SAM" id="MobiDB-lite"/>
    </source>
</evidence>
<dbReference type="EMBL" id="CAJOAZ010000992">
    <property type="protein sequence ID" value="CAF3746738.1"/>
    <property type="molecule type" value="Genomic_DNA"/>
</dbReference>